<dbReference type="EMBL" id="FR904231">
    <property type="protein sequence ID" value="CDG47387.1"/>
    <property type="molecule type" value="Genomic_DNA"/>
</dbReference>
<gene>
    <name evidence="1" type="ORF">SCTVLC_0631</name>
</gene>
<protein>
    <submittedName>
        <fullName evidence="1">Uncharacterized protein</fullName>
    </submittedName>
</protein>
<sequence>MTGIFTFLISVACTPPYFYLNMSKQSLEPIPVGAKVVKFGRHTPLRLWINTLIYNFTPTYRVI</sequence>
<accession>A0A068RAK5</accession>
<evidence type="ECO:0000313" key="1">
    <source>
        <dbReference type="EMBL" id="CDG47387.1"/>
    </source>
</evidence>
<proteinExistence type="predicted"/>
<reference evidence="1" key="1">
    <citation type="submission" date="2013-06" db="EMBL/GenBank/DDBJ databases">
        <authorList>
            <person name="Mazano-Marin A."/>
        </authorList>
    </citation>
    <scope>NUCLEOTIDE SEQUENCE</scope>
    <source>
        <strain evidence="1">SCt-VLC</strain>
    </source>
</reference>
<reference evidence="1" key="2">
    <citation type="journal article" date="2014" name="Genome Biol. Evol.">
        <title>Settling down: the genome of Serratia symbiotica from the aphid Cinara tujafilina zooms in on the process of accommodation to a cooperative intracellular life.</title>
        <authorList>
            <person name="Manzano-Marin A."/>
            <person name="Latorre A."/>
        </authorList>
    </citation>
    <scope>NUCLEOTIDE SEQUENCE</scope>
    <source>
        <strain evidence="1">SCt-VLC</strain>
    </source>
</reference>
<name>A0A068RAK5_9GAMM</name>
<organism evidence="1">
    <name type="scientific">Serratia symbiotica SCt-VLC</name>
    <dbReference type="NCBI Taxonomy" id="1347341"/>
    <lineage>
        <taxon>Bacteria</taxon>
        <taxon>Pseudomonadati</taxon>
        <taxon>Pseudomonadota</taxon>
        <taxon>Gammaproteobacteria</taxon>
        <taxon>Enterobacterales</taxon>
        <taxon>Yersiniaceae</taxon>
        <taxon>Serratia</taxon>
        <taxon>Serratia symbiotica</taxon>
    </lineage>
</organism>
<dbReference type="AlphaFoldDB" id="A0A068RAK5"/>